<evidence type="ECO:0000313" key="4">
    <source>
        <dbReference type="Proteomes" id="UP000553632"/>
    </source>
</evidence>
<comment type="caution">
    <text evidence="3">The sequence shown here is derived from an EMBL/GenBank/DDBJ whole genome shotgun (WGS) entry which is preliminary data.</text>
</comment>
<dbReference type="AlphaFoldDB" id="A0A7J6SAR0"/>
<dbReference type="OMA" id="NARACYP"/>
<feature type="region of interest" description="Disordered" evidence="1">
    <location>
        <begin position="66"/>
        <end position="89"/>
    </location>
</feature>
<reference evidence="3 4" key="1">
    <citation type="submission" date="2020-04" db="EMBL/GenBank/DDBJ databases">
        <title>Perkinsus olseni comparative genomics.</title>
        <authorList>
            <person name="Bogema D.R."/>
        </authorList>
    </citation>
    <scope>NUCLEOTIDE SEQUENCE [LARGE SCALE GENOMIC DNA]</scope>
    <source>
        <strain evidence="3 4">ATCC PRA-207</strain>
    </source>
</reference>
<organism evidence="3 4">
    <name type="scientific">Perkinsus olseni</name>
    <name type="common">Perkinsus atlanticus</name>
    <dbReference type="NCBI Taxonomy" id="32597"/>
    <lineage>
        <taxon>Eukaryota</taxon>
        <taxon>Sar</taxon>
        <taxon>Alveolata</taxon>
        <taxon>Perkinsozoa</taxon>
        <taxon>Perkinsea</taxon>
        <taxon>Perkinsida</taxon>
        <taxon>Perkinsidae</taxon>
        <taxon>Perkinsus</taxon>
    </lineage>
</organism>
<gene>
    <name evidence="3" type="ORF">FOZ63_013474</name>
</gene>
<proteinExistence type="predicted"/>
<sequence length="166" mass="17687">SILQRAQTQALQGNFNEAITNYAVNAAEVEFVGGQDITVDQTPMGCWIGLPDGHEYNNRALPMNQAGTQVQSPPEATSTHPRSSAVGNTAGASLIGRSAGSWEWRNSAGEWLPLPHAAALIADEAQRCGVPNTVIELGNETFMANVVDGTMISLLTQQKTDIRRVG</sequence>
<protein>
    <recommendedName>
        <fullName evidence="2">WWE domain-containing protein</fullName>
    </recommendedName>
</protein>
<evidence type="ECO:0000313" key="3">
    <source>
        <dbReference type="EMBL" id="KAF4729642.1"/>
    </source>
</evidence>
<dbReference type="InterPro" id="IPR004170">
    <property type="entry name" value="WWE_dom"/>
</dbReference>
<keyword evidence="4" id="KW-1185">Reference proteome</keyword>
<evidence type="ECO:0000259" key="2">
    <source>
        <dbReference type="PROSITE" id="PS50918"/>
    </source>
</evidence>
<accession>A0A7J6SAR0</accession>
<feature type="non-terminal residue" evidence="3">
    <location>
        <position position="1"/>
    </location>
</feature>
<name>A0A7J6SAR0_PEROL</name>
<feature type="domain" description="WWE" evidence="2">
    <location>
        <begin position="87"/>
        <end position="164"/>
    </location>
</feature>
<dbReference type="EMBL" id="JABANO010019769">
    <property type="protein sequence ID" value="KAF4729642.1"/>
    <property type="molecule type" value="Genomic_DNA"/>
</dbReference>
<evidence type="ECO:0000256" key="1">
    <source>
        <dbReference type="SAM" id="MobiDB-lite"/>
    </source>
</evidence>
<dbReference type="Proteomes" id="UP000553632">
    <property type="component" value="Unassembled WGS sequence"/>
</dbReference>
<dbReference type="PROSITE" id="PS50918">
    <property type="entry name" value="WWE"/>
    <property type="match status" value="1"/>
</dbReference>